<sequence length="104" mass="12130">MKEAETSFRDGFAKYPDESFMLRHSLPFQFPDWGPNGHLEHPYTIARMSPCRTKITMHPLTDKQFPPDPEQLLFLLWKEFIDPGVEGSMLDYSQNRPPATESEE</sequence>
<name>A0A3B9GUG7_9PROT</name>
<dbReference type="EMBL" id="DMAN01000056">
    <property type="protein sequence ID" value="HAE26063.1"/>
    <property type="molecule type" value="Genomic_DNA"/>
</dbReference>
<reference evidence="1 2" key="1">
    <citation type="journal article" date="2018" name="Nat. Biotechnol.">
        <title>A standardized bacterial taxonomy based on genome phylogeny substantially revises the tree of life.</title>
        <authorList>
            <person name="Parks D.H."/>
            <person name="Chuvochina M."/>
            <person name="Waite D.W."/>
            <person name="Rinke C."/>
            <person name="Skarshewski A."/>
            <person name="Chaumeil P.A."/>
            <person name="Hugenholtz P."/>
        </authorList>
    </citation>
    <scope>NUCLEOTIDE SEQUENCE [LARGE SCALE GENOMIC DNA]</scope>
    <source>
        <strain evidence="1">UBA8733</strain>
    </source>
</reference>
<gene>
    <name evidence="1" type="ORF">DCG58_02795</name>
</gene>
<accession>A0A3B9GUG7</accession>
<evidence type="ECO:0000313" key="2">
    <source>
        <dbReference type="Proteomes" id="UP000259610"/>
    </source>
</evidence>
<evidence type="ECO:0000313" key="1">
    <source>
        <dbReference type="EMBL" id="HAE26063.1"/>
    </source>
</evidence>
<organism evidence="1 2">
    <name type="scientific">Hyphomonas adhaerens</name>
    <dbReference type="NCBI Taxonomy" id="81029"/>
    <lineage>
        <taxon>Bacteria</taxon>
        <taxon>Pseudomonadati</taxon>
        <taxon>Pseudomonadota</taxon>
        <taxon>Alphaproteobacteria</taxon>
        <taxon>Hyphomonadales</taxon>
        <taxon>Hyphomonadaceae</taxon>
        <taxon>Hyphomonas</taxon>
    </lineage>
</organism>
<comment type="caution">
    <text evidence="1">The sequence shown here is derived from an EMBL/GenBank/DDBJ whole genome shotgun (WGS) entry which is preliminary data.</text>
</comment>
<dbReference type="AlphaFoldDB" id="A0A3B9GUG7"/>
<protein>
    <submittedName>
        <fullName evidence="1">Uncharacterized protein</fullName>
    </submittedName>
</protein>
<proteinExistence type="predicted"/>
<dbReference type="Proteomes" id="UP000259610">
    <property type="component" value="Unassembled WGS sequence"/>
</dbReference>